<dbReference type="RefSeq" id="WP_054278875.1">
    <property type="nucleotide sequence ID" value="NZ_LHQM01000022.1"/>
</dbReference>
<dbReference type="InterPro" id="IPR005226">
    <property type="entry name" value="UPF0014_fam"/>
</dbReference>
<dbReference type="GO" id="GO:0005886">
    <property type="term" value="C:plasma membrane"/>
    <property type="evidence" value="ECO:0007669"/>
    <property type="project" value="TreeGrafter"/>
</dbReference>
<name>A0A0P6SRD3_9STRE</name>
<gene>
    <name evidence="7" type="ORF">AKK44_05635</name>
</gene>
<dbReference type="AlphaFoldDB" id="A0A0P6SRD3"/>
<proteinExistence type="inferred from homology"/>
<evidence type="ECO:0008006" key="9">
    <source>
        <dbReference type="Google" id="ProtNLM"/>
    </source>
</evidence>
<comment type="subcellular location">
    <subcellularLocation>
        <location evidence="1">Membrane</location>
        <topology evidence="1">Multi-pass membrane protein</topology>
    </subcellularLocation>
</comment>
<feature type="transmembrane region" description="Helical" evidence="6">
    <location>
        <begin position="187"/>
        <end position="209"/>
    </location>
</feature>
<sequence length="267" mass="29518">MNEIIDLQIWQLISAYVFVIMLVIIVKLKGIPREREILIASVRMTLQLILAGYLLVYVFNLSSPWYTILILVAMELFAIYTIIKRNQTTLSIKLKQIIALSMVVGTVSCLFYFLLIVINISPWYSPRYAIPIAGMLIGNSMTGISLGVSRLTDGMHTKKDLVEGALMLGATPKMATRQIVADTFDSAILPTINSMVGMGIVFLPGMMSGQILSGVSPLTAIAYQISIMLGILGSVSLTVILFVQLGYKTFFNKDSQLIIEQDTRNKP</sequence>
<evidence type="ECO:0000256" key="6">
    <source>
        <dbReference type="SAM" id="Phobius"/>
    </source>
</evidence>
<feature type="transmembrane region" description="Helical" evidence="6">
    <location>
        <begin position="38"/>
        <end position="59"/>
    </location>
</feature>
<keyword evidence="4 6" id="KW-1133">Transmembrane helix</keyword>
<protein>
    <recommendedName>
        <fullName evidence="9">Iron export ABC transporter permease subunit FetB</fullName>
    </recommendedName>
</protein>
<dbReference type="Proteomes" id="UP000049578">
    <property type="component" value="Unassembled WGS sequence"/>
</dbReference>
<feature type="transmembrane region" description="Helical" evidence="6">
    <location>
        <begin position="65"/>
        <end position="83"/>
    </location>
</feature>
<feature type="transmembrane region" description="Helical" evidence="6">
    <location>
        <begin position="128"/>
        <end position="149"/>
    </location>
</feature>
<keyword evidence="8" id="KW-1185">Reference proteome</keyword>
<comment type="caution">
    <text evidence="7">The sequence shown here is derived from an EMBL/GenBank/DDBJ whole genome shotgun (WGS) entry which is preliminary data.</text>
</comment>
<evidence type="ECO:0000313" key="7">
    <source>
        <dbReference type="EMBL" id="KPJ22242.1"/>
    </source>
</evidence>
<evidence type="ECO:0000256" key="5">
    <source>
        <dbReference type="ARBA" id="ARBA00023136"/>
    </source>
</evidence>
<feature type="transmembrane region" description="Helical" evidence="6">
    <location>
        <begin position="221"/>
        <end position="243"/>
    </location>
</feature>
<feature type="transmembrane region" description="Helical" evidence="6">
    <location>
        <begin position="7"/>
        <end position="26"/>
    </location>
</feature>
<evidence type="ECO:0000313" key="8">
    <source>
        <dbReference type="Proteomes" id="UP000049578"/>
    </source>
</evidence>
<reference evidence="7 8" key="1">
    <citation type="submission" date="2015-08" db="EMBL/GenBank/DDBJ databases">
        <title>Genome sequence of Streptococcus phocae subsp. phocae ATCC 51973T isolated from liver specimen obtained from seal.</title>
        <authorList>
            <person name="Avendano-Herrera R."/>
        </authorList>
    </citation>
    <scope>NUCLEOTIDE SEQUENCE [LARGE SCALE GENOMIC DNA]</scope>
    <source>
        <strain evidence="7 8">ATCC 51973</strain>
    </source>
</reference>
<feature type="transmembrane region" description="Helical" evidence="6">
    <location>
        <begin position="97"/>
        <end position="122"/>
    </location>
</feature>
<evidence type="ECO:0000256" key="1">
    <source>
        <dbReference type="ARBA" id="ARBA00004141"/>
    </source>
</evidence>
<keyword evidence="5 6" id="KW-0472">Membrane</keyword>
<dbReference type="PANTHER" id="PTHR30028">
    <property type="entry name" value="UPF0014 INNER MEMBRANE PROTEIN YBBM-RELATED"/>
    <property type="match status" value="1"/>
</dbReference>
<organism evidence="7 8">
    <name type="scientific">Streptococcus phocae</name>
    <dbReference type="NCBI Taxonomy" id="119224"/>
    <lineage>
        <taxon>Bacteria</taxon>
        <taxon>Bacillati</taxon>
        <taxon>Bacillota</taxon>
        <taxon>Bacilli</taxon>
        <taxon>Lactobacillales</taxon>
        <taxon>Streptococcaceae</taxon>
        <taxon>Streptococcus</taxon>
    </lineage>
</organism>
<keyword evidence="3 6" id="KW-0812">Transmembrane</keyword>
<dbReference type="PATRIC" id="fig|119224.3.peg.673"/>
<dbReference type="STRING" id="119224.AKK44_05635"/>
<evidence type="ECO:0000256" key="2">
    <source>
        <dbReference type="ARBA" id="ARBA00005268"/>
    </source>
</evidence>
<dbReference type="Pfam" id="PF03649">
    <property type="entry name" value="UPF0014"/>
    <property type="match status" value="1"/>
</dbReference>
<comment type="similarity">
    <text evidence="2">Belongs to the UPF0014 family.</text>
</comment>
<accession>A0A0P6SRD3</accession>
<evidence type="ECO:0000256" key="3">
    <source>
        <dbReference type="ARBA" id="ARBA00022692"/>
    </source>
</evidence>
<dbReference type="PANTHER" id="PTHR30028:SF0">
    <property type="entry name" value="PROTEIN ALUMINUM SENSITIVE 3"/>
    <property type="match status" value="1"/>
</dbReference>
<dbReference type="EMBL" id="LHQM01000022">
    <property type="protein sequence ID" value="KPJ22242.1"/>
    <property type="molecule type" value="Genomic_DNA"/>
</dbReference>
<evidence type="ECO:0000256" key="4">
    <source>
        <dbReference type="ARBA" id="ARBA00022989"/>
    </source>
</evidence>